<keyword evidence="2" id="KW-0813">Transport</keyword>
<dbReference type="AlphaFoldDB" id="A0A1C7P8L3"/>
<dbReference type="RefSeq" id="WP_068950690.1">
    <property type="nucleotide sequence ID" value="NZ_CM004502.1"/>
</dbReference>
<dbReference type="CDD" id="cd17369">
    <property type="entry name" value="MFS_ShiA_like"/>
    <property type="match status" value="1"/>
</dbReference>
<feature type="transmembrane region" description="Helical" evidence="8">
    <location>
        <begin position="151"/>
        <end position="173"/>
    </location>
</feature>
<dbReference type="InterPro" id="IPR005828">
    <property type="entry name" value="MFS_sugar_transport-like"/>
</dbReference>
<dbReference type="GO" id="GO:0005886">
    <property type="term" value="C:plasma membrane"/>
    <property type="evidence" value="ECO:0007669"/>
    <property type="project" value="UniProtKB-SubCell"/>
</dbReference>
<dbReference type="Proteomes" id="UP000093111">
    <property type="component" value="Plasmid pF5.1a"/>
</dbReference>
<dbReference type="InterPro" id="IPR011701">
    <property type="entry name" value="MFS"/>
</dbReference>
<proteinExistence type="predicted"/>
<dbReference type="Pfam" id="PF07690">
    <property type="entry name" value="MFS_1"/>
    <property type="match status" value="1"/>
</dbReference>
<evidence type="ECO:0000259" key="9">
    <source>
        <dbReference type="PROSITE" id="PS50850"/>
    </source>
</evidence>
<evidence type="ECO:0000256" key="5">
    <source>
        <dbReference type="ARBA" id="ARBA00022989"/>
    </source>
</evidence>
<feature type="transmembrane region" description="Helical" evidence="8">
    <location>
        <begin position="305"/>
        <end position="324"/>
    </location>
</feature>
<comment type="subcellular location">
    <subcellularLocation>
        <location evidence="1">Cell membrane</location>
        <topology evidence="1">Multi-pass membrane protein</topology>
    </subcellularLocation>
</comment>
<dbReference type="Gene3D" id="1.20.1250.20">
    <property type="entry name" value="MFS general substrate transporter like domains"/>
    <property type="match status" value="2"/>
</dbReference>
<evidence type="ECO:0000256" key="6">
    <source>
        <dbReference type="ARBA" id="ARBA00023136"/>
    </source>
</evidence>
<dbReference type="SUPFAM" id="SSF103473">
    <property type="entry name" value="MFS general substrate transporter"/>
    <property type="match status" value="1"/>
</dbReference>
<keyword evidence="5 8" id="KW-1133">Transmembrane helix</keyword>
<feature type="transmembrane region" description="Helical" evidence="8">
    <location>
        <begin position="110"/>
        <end position="130"/>
    </location>
</feature>
<dbReference type="Pfam" id="PF00083">
    <property type="entry name" value="Sugar_tr"/>
    <property type="match status" value="1"/>
</dbReference>
<comment type="caution">
    <text evidence="10">The sequence shown here is derived from an EMBL/GenBank/DDBJ whole genome shotgun (WGS) entry which is preliminary data.</text>
</comment>
<keyword evidence="4 8" id="KW-0812">Transmembrane</keyword>
<dbReference type="GO" id="GO:0022857">
    <property type="term" value="F:transmembrane transporter activity"/>
    <property type="evidence" value="ECO:0007669"/>
    <property type="project" value="InterPro"/>
</dbReference>
<name>A0A1C7P8L3_9HYPH</name>
<feature type="transmembrane region" description="Helical" evidence="8">
    <location>
        <begin position="371"/>
        <end position="394"/>
    </location>
</feature>
<evidence type="ECO:0000256" key="2">
    <source>
        <dbReference type="ARBA" id="ARBA00022448"/>
    </source>
</evidence>
<reference evidence="10 11" key="1">
    <citation type="journal article" date="2016" name="Syst. Appl. Microbiol.">
        <title>Pararhizobium polonicum sp. nov. isolated from tumors on stone fruit rootstocks.</title>
        <authorList>
            <person name="Pulawska J."/>
            <person name="Kuzmanovic N."/>
            <person name="Willems A."/>
            <person name="Pothier J.F."/>
        </authorList>
    </citation>
    <scope>NUCLEOTIDE SEQUENCE [LARGE SCALE GENOMIC DNA]</scope>
    <source>
        <strain evidence="10 11">F5.1</strain>
        <plasmid evidence="10">pF5.1a</plasmid>
    </source>
</reference>
<feature type="transmembrane region" description="Helical" evidence="8">
    <location>
        <begin position="275"/>
        <end position="293"/>
    </location>
</feature>
<feature type="transmembrane region" description="Helical" evidence="8">
    <location>
        <begin position="239"/>
        <end position="263"/>
    </location>
</feature>
<protein>
    <submittedName>
        <fullName evidence="10">MFS transporter</fullName>
    </submittedName>
</protein>
<accession>A0A1C7P8L3</accession>
<keyword evidence="10" id="KW-0614">Plasmid</keyword>
<dbReference type="EMBL" id="LGLV01000001">
    <property type="protein sequence ID" value="OBZ97541.1"/>
    <property type="molecule type" value="Genomic_DNA"/>
</dbReference>
<feature type="transmembrane region" description="Helical" evidence="8">
    <location>
        <begin position="185"/>
        <end position="204"/>
    </location>
</feature>
<sequence>MIQEKRPGSPAKVALASFIGTSVEYYDFFIYGTAAALVFPKIFFPDASPLMGTLLAFATFGVGFFARPVGGVVFGHFGDRTGRKKMLVISLVGMGLSTVLMGLLPSYASIGIAAPVLLTLLRLIQGFCVGGEWGGAVLMAVEHAPKGKKGFFGAFPQMGAPAGTGLATFAFMLVAGMPDEQFYSWGWRLPFLVSALLVLVGLIIRMKVDESPAFEKVRQHKQAVKIPAIKALRTHPREILLVAGIYLSQGVFAYISMSYFVSYGTSVMKIPRGEALEAVLAAAVVATVLYPAFGALSDRIGRKTTYMIGAAAMALSIGPALWLINTGDALYFTFALVLVFGLAMSPAGGATGSLFSMIFSPQVRYSGTSIGYTLSQILGSAFAPLIASALYASYQSTLPLFVYMLGVSIISIVALMLVPGPWGRRKAALQDAASNHPSKSSSQAAVKSGQLGHVKA</sequence>
<geneLocation type="plasmid" evidence="11">
    <name>pf5.1a</name>
</geneLocation>
<dbReference type="InterPro" id="IPR020846">
    <property type="entry name" value="MFS_dom"/>
</dbReference>
<organism evidence="10 11">
    <name type="scientific">Pararhizobium polonicum</name>
    <dbReference type="NCBI Taxonomy" id="1612624"/>
    <lineage>
        <taxon>Bacteria</taxon>
        <taxon>Pseudomonadati</taxon>
        <taxon>Pseudomonadota</taxon>
        <taxon>Alphaproteobacteria</taxon>
        <taxon>Hyphomicrobiales</taxon>
        <taxon>Rhizobiaceae</taxon>
        <taxon>Rhizobium/Agrobacterium group</taxon>
        <taxon>Pararhizobium</taxon>
    </lineage>
</organism>
<dbReference type="PANTHER" id="PTHR43045">
    <property type="entry name" value="SHIKIMATE TRANSPORTER"/>
    <property type="match status" value="1"/>
</dbReference>
<evidence type="ECO:0000313" key="11">
    <source>
        <dbReference type="Proteomes" id="UP000093111"/>
    </source>
</evidence>
<dbReference type="PATRIC" id="fig|1612624.7.peg.118"/>
<evidence type="ECO:0000313" key="10">
    <source>
        <dbReference type="EMBL" id="OBZ97541.1"/>
    </source>
</evidence>
<dbReference type="FunFam" id="1.20.1250.20:FF:000001">
    <property type="entry name" value="Dicarboxylate MFS transporter"/>
    <property type="match status" value="1"/>
</dbReference>
<evidence type="ECO:0000256" key="4">
    <source>
        <dbReference type="ARBA" id="ARBA00022692"/>
    </source>
</evidence>
<gene>
    <name evidence="10" type="ORF">ADU59_00565</name>
</gene>
<feature type="domain" description="Major facilitator superfamily (MFS) profile" evidence="9">
    <location>
        <begin position="13"/>
        <end position="423"/>
    </location>
</feature>
<dbReference type="InterPro" id="IPR036259">
    <property type="entry name" value="MFS_trans_sf"/>
</dbReference>
<keyword evidence="3" id="KW-1003">Cell membrane</keyword>
<dbReference type="PANTHER" id="PTHR43045:SF1">
    <property type="entry name" value="SHIKIMATE TRANSPORTER"/>
    <property type="match status" value="1"/>
</dbReference>
<keyword evidence="11" id="KW-1185">Reference proteome</keyword>
<feature type="transmembrane region" description="Helical" evidence="8">
    <location>
        <begin position="86"/>
        <end position="104"/>
    </location>
</feature>
<feature type="region of interest" description="Disordered" evidence="7">
    <location>
        <begin position="433"/>
        <end position="456"/>
    </location>
</feature>
<dbReference type="OrthoDB" id="9783227at2"/>
<evidence type="ECO:0000256" key="3">
    <source>
        <dbReference type="ARBA" id="ARBA00022475"/>
    </source>
</evidence>
<feature type="compositionally biased region" description="Polar residues" evidence="7">
    <location>
        <begin position="433"/>
        <end position="445"/>
    </location>
</feature>
<dbReference type="PROSITE" id="PS50850">
    <property type="entry name" value="MFS"/>
    <property type="match status" value="1"/>
</dbReference>
<feature type="transmembrane region" description="Helical" evidence="8">
    <location>
        <begin position="330"/>
        <end position="359"/>
    </location>
</feature>
<keyword evidence="6 8" id="KW-0472">Membrane</keyword>
<feature type="transmembrane region" description="Helical" evidence="8">
    <location>
        <begin position="50"/>
        <end position="74"/>
    </location>
</feature>
<evidence type="ECO:0000256" key="8">
    <source>
        <dbReference type="SAM" id="Phobius"/>
    </source>
</evidence>
<feature type="transmembrane region" description="Helical" evidence="8">
    <location>
        <begin position="400"/>
        <end position="418"/>
    </location>
</feature>
<evidence type="ECO:0000256" key="1">
    <source>
        <dbReference type="ARBA" id="ARBA00004651"/>
    </source>
</evidence>
<evidence type="ECO:0000256" key="7">
    <source>
        <dbReference type="SAM" id="MobiDB-lite"/>
    </source>
</evidence>